<evidence type="ECO:0000313" key="2">
    <source>
        <dbReference type="EMBL" id="SDH72991.1"/>
    </source>
</evidence>
<feature type="region of interest" description="Disordered" evidence="1">
    <location>
        <begin position="118"/>
        <end position="155"/>
    </location>
</feature>
<evidence type="ECO:0000313" key="3">
    <source>
        <dbReference type="Proteomes" id="UP000199163"/>
    </source>
</evidence>
<dbReference type="InterPro" id="IPR036388">
    <property type="entry name" value="WH-like_DNA-bd_sf"/>
</dbReference>
<dbReference type="STRING" id="568899.SAMN05192534_11054"/>
<organism evidence="2 3">
    <name type="scientific">Alteribacillus persepolensis</name>
    <dbReference type="NCBI Taxonomy" id="568899"/>
    <lineage>
        <taxon>Bacteria</taxon>
        <taxon>Bacillati</taxon>
        <taxon>Bacillota</taxon>
        <taxon>Bacilli</taxon>
        <taxon>Bacillales</taxon>
        <taxon>Bacillaceae</taxon>
        <taxon>Alteribacillus</taxon>
    </lineage>
</organism>
<dbReference type="Gene3D" id="1.10.10.10">
    <property type="entry name" value="Winged helix-like DNA-binding domain superfamily/Winged helix DNA-binding domain"/>
    <property type="match status" value="1"/>
</dbReference>
<keyword evidence="3" id="KW-1185">Reference proteome</keyword>
<dbReference type="RefSeq" id="WP_091273416.1">
    <property type="nucleotide sequence ID" value="NZ_FNDK01000010.1"/>
</dbReference>
<evidence type="ECO:0000256" key="1">
    <source>
        <dbReference type="SAM" id="MobiDB-lite"/>
    </source>
</evidence>
<sequence>MTAILSAVHHKAAKQHVAFASVKEMDHHLMLHHQTHRFTANEYLILRILSQHSLTYPGVSWLKLQTIAEKMHKSIRTVRRTVAALEKYYVIKRVPVMKKTNGGNTSNLLVILPAESAHGSGDRAQMSGRTNTTSRAETETLPKKRSSESVSLEKNIKQDNKRNISEQHFRTLIKLKWKDQTIRCGSAYMEKVVHTLLAEYEKREAAKRRLQKRRQSTKKTIPAYDWLNEINAADITERTTWLN</sequence>
<name>A0A1G8ESU7_9BACI</name>
<protein>
    <recommendedName>
        <fullName evidence="4">Helix-turn-helix domain-containing protein</fullName>
    </recommendedName>
</protein>
<proteinExistence type="predicted"/>
<dbReference type="AlphaFoldDB" id="A0A1G8ESU7"/>
<reference evidence="2 3" key="1">
    <citation type="submission" date="2016-10" db="EMBL/GenBank/DDBJ databases">
        <authorList>
            <person name="de Groot N.N."/>
        </authorList>
    </citation>
    <scope>NUCLEOTIDE SEQUENCE [LARGE SCALE GENOMIC DNA]</scope>
    <source>
        <strain evidence="2 3">DSM 21632</strain>
    </source>
</reference>
<gene>
    <name evidence="2" type="ORF">SAMN05192534_11054</name>
</gene>
<dbReference type="Proteomes" id="UP000199163">
    <property type="component" value="Unassembled WGS sequence"/>
</dbReference>
<feature type="compositionally biased region" description="Basic and acidic residues" evidence="1">
    <location>
        <begin position="136"/>
        <end position="147"/>
    </location>
</feature>
<evidence type="ECO:0008006" key="4">
    <source>
        <dbReference type="Google" id="ProtNLM"/>
    </source>
</evidence>
<accession>A0A1G8ESU7</accession>
<dbReference type="EMBL" id="FNDK01000010">
    <property type="protein sequence ID" value="SDH72991.1"/>
    <property type="molecule type" value="Genomic_DNA"/>
</dbReference>
<dbReference type="OrthoDB" id="2697418at2"/>